<accession>A0A0X2NMB6</accession>
<feature type="compositionally biased region" description="Low complexity" evidence="1">
    <location>
        <begin position="12"/>
        <end position="22"/>
    </location>
</feature>
<evidence type="ECO:0000256" key="2">
    <source>
        <dbReference type="SAM" id="Phobius"/>
    </source>
</evidence>
<keyword evidence="2" id="KW-0472">Membrane</keyword>
<feature type="region of interest" description="Disordered" evidence="1">
    <location>
        <begin position="1"/>
        <end position="99"/>
    </location>
</feature>
<feature type="transmembrane region" description="Helical" evidence="2">
    <location>
        <begin position="139"/>
        <end position="162"/>
    </location>
</feature>
<evidence type="ECO:0000313" key="3">
    <source>
        <dbReference type="EMBL" id="CUU66614.1"/>
    </source>
</evidence>
<gene>
    <name evidence="3" type="ORF">CVAR292_01961</name>
</gene>
<feature type="compositionally biased region" description="Gly residues" evidence="1">
    <location>
        <begin position="36"/>
        <end position="47"/>
    </location>
</feature>
<dbReference type="RefSeq" id="WP_073884318.1">
    <property type="nucleotide sequence ID" value="NZ_FAUH01000013.1"/>
</dbReference>
<feature type="compositionally biased region" description="Pro residues" evidence="1">
    <location>
        <begin position="86"/>
        <end position="98"/>
    </location>
</feature>
<protein>
    <submittedName>
        <fullName evidence="3">Uncharacterized protein</fullName>
    </submittedName>
</protein>
<proteinExistence type="predicted"/>
<reference evidence="4" key="1">
    <citation type="submission" date="2015-11" db="EMBL/GenBank/DDBJ databases">
        <authorList>
            <person name="Dugat-Bony E."/>
        </authorList>
    </citation>
    <scope>NUCLEOTIDE SEQUENCE [LARGE SCALE GENOMIC DNA]</scope>
    <source>
        <strain evidence="4">Mu292</strain>
    </source>
</reference>
<keyword evidence="2" id="KW-1133">Transmembrane helix</keyword>
<name>A0A0X2NMB6_9CORY</name>
<dbReference type="OrthoDB" id="4427932at2"/>
<sequence length="213" mass="20613">MTNPFHDGDAGSGPSWGQSSGGAPRHAASDPSGPGPSTGGSPFGGSPFGAPPSGTPGNTGGSGSPVDYSTGSAPAGGQVTFGAPGGPGPATAPVPDAPAGPVTPVTGPWAFIAAATATAVIGVILGIAAPLTGSATDSLFHTLAIIGWVLAGIVTFILLGLHTAKDTRRRAESFYVGTQSQRTLYLVSAGLACLGVIITAVEIALWISKTVGA</sequence>
<keyword evidence="2" id="KW-0812">Transmembrane</keyword>
<keyword evidence="4" id="KW-1185">Reference proteome</keyword>
<evidence type="ECO:0000313" key="4">
    <source>
        <dbReference type="Proteomes" id="UP000182498"/>
    </source>
</evidence>
<evidence type="ECO:0000256" key="1">
    <source>
        <dbReference type="SAM" id="MobiDB-lite"/>
    </source>
</evidence>
<dbReference type="AlphaFoldDB" id="A0A0X2NMB6"/>
<dbReference type="EMBL" id="FAUH01000013">
    <property type="protein sequence ID" value="CUU66614.1"/>
    <property type="molecule type" value="Genomic_DNA"/>
</dbReference>
<dbReference type="Proteomes" id="UP000182498">
    <property type="component" value="Unassembled WGS sequence"/>
</dbReference>
<feature type="transmembrane region" description="Helical" evidence="2">
    <location>
        <begin position="183"/>
        <end position="207"/>
    </location>
</feature>
<feature type="transmembrane region" description="Helical" evidence="2">
    <location>
        <begin position="109"/>
        <end position="133"/>
    </location>
</feature>
<organism evidence="3 4">
    <name type="scientific">Corynebacterium variabile</name>
    <dbReference type="NCBI Taxonomy" id="1727"/>
    <lineage>
        <taxon>Bacteria</taxon>
        <taxon>Bacillati</taxon>
        <taxon>Actinomycetota</taxon>
        <taxon>Actinomycetes</taxon>
        <taxon>Mycobacteriales</taxon>
        <taxon>Corynebacteriaceae</taxon>
        <taxon>Corynebacterium</taxon>
    </lineage>
</organism>